<proteinExistence type="predicted"/>
<reference evidence="1" key="1">
    <citation type="submission" date="2021-02" db="EMBL/GenBank/DDBJ databases">
        <authorList>
            <person name="Nowell W R."/>
        </authorList>
    </citation>
    <scope>NUCLEOTIDE SEQUENCE</scope>
    <source>
        <strain evidence="1">Ploen Becks lab</strain>
    </source>
</reference>
<dbReference type="OrthoDB" id="427924at2759"/>
<sequence length="103" mass="12580">MDFKDEIDTENKTKNIIDEEFIINHLFEVNVEQINTIHFQEINKPECQDKDENILWFKNILKNNVNKPVLEKFNNLEQESFYNSWDEFKLNGEVLYRIRKQNN</sequence>
<comment type="caution">
    <text evidence="1">The sequence shown here is derived from an EMBL/GenBank/DDBJ whole genome shotgun (WGS) entry which is preliminary data.</text>
</comment>
<evidence type="ECO:0000313" key="2">
    <source>
        <dbReference type="Proteomes" id="UP000663879"/>
    </source>
</evidence>
<organism evidence="1 2">
    <name type="scientific">Brachionus calyciflorus</name>
    <dbReference type="NCBI Taxonomy" id="104777"/>
    <lineage>
        <taxon>Eukaryota</taxon>
        <taxon>Metazoa</taxon>
        <taxon>Spiralia</taxon>
        <taxon>Gnathifera</taxon>
        <taxon>Rotifera</taxon>
        <taxon>Eurotatoria</taxon>
        <taxon>Monogononta</taxon>
        <taxon>Pseudotrocha</taxon>
        <taxon>Ploima</taxon>
        <taxon>Brachionidae</taxon>
        <taxon>Brachionus</taxon>
    </lineage>
</organism>
<name>A0A814MYU4_9BILA</name>
<evidence type="ECO:0000313" key="1">
    <source>
        <dbReference type="EMBL" id="CAF1084408.1"/>
    </source>
</evidence>
<protein>
    <submittedName>
        <fullName evidence="1">Uncharacterized protein</fullName>
    </submittedName>
</protein>
<accession>A0A814MYU4</accession>
<dbReference type="EMBL" id="CAJNOC010006721">
    <property type="protein sequence ID" value="CAF1084408.1"/>
    <property type="molecule type" value="Genomic_DNA"/>
</dbReference>
<dbReference type="AlphaFoldDB" id="A0A814MYU4"/>
<dbReference type="Proteomes" id="UP000663879">
    <property type="component" value="Unassembled WGS sequence"/>
</dbReference>
<gene>
    <name evidence="1" type="ORF">OXX778_LOCUS20352</name>
</gene>
<keyword evidence="2" id="KW-1185">Reference proteome</keyword>